<feature type="domain" description="Protein kinase" evidence="4">
    <location>
        <begin position="203"/>
        <end position="429"/>
    </location>
</feature>
<dbReference type="EMBL" id="BPQR01000059">
    <property type="protein sequence ID" value="GJE08034.1"/>
    <property type="molecule type" value="Genomic_DNA"/>
</dbReference>
<evidence type="ECO:0000313" key="6">
    <source>
        <dbReference type="Proteomes" id="UP001055102"/>
    </source>
</evidence>
<reference evidence="5" key="2">
    <citation type="submission" date="2021-08" db="EMBL/GenBank/DDBJ databases">
        <authorList>
            <person name="Tani A."/>
            <person name="Ola A."/>
            <person name="Ogura Y."/>
            <person name="Katsura K."/>
            <person name="Hayashi T."/>
        </authorList>
    </citation>
    <scope>NUCLEOTIDE SEQUENCE</scope>
    <source>
        <strain evidence="5">LMG 23639</strain>
    </source>
</reference>
<evidence type="ECO:0000256" key="2">
    <source>
        <dbReference type="ARBA" id="ARBA00022737"/>
    </source>
</evidence>
<dbReference type="PANTHER" id="PTHR48051:SF1">
    <property type="entry name" value="RAS SUPPRESSOR PROTEIN 1"/>
    <property type="match status" value="1"/>
</dbReference>
<dbReference type="SUPFAM" id="SSF56112">
    <property type="entry name" value="Protein kinase-like (PK-like)"/>
    <property type="match status" value="1"/>
</dbReference>
<dbReference type="SUPFAM" id="SSF52058">
    <property type="entry name" value="L domain-like"/>
    <property type="match status" value="1"/>
</dbReference>
<keyword evidence="3" id="KW-0067">ATP-binding</keyword>
<dbReference type="Pfam" id="PF13855">
    <property type="entry name" value="LRR_8"/>
    <property type="match status" value="1"/>
</dbReference>
<dbReference type="SMART" id="SM00369">
    <property type="entry name" value="LRR_TYP"/>
    <property type="match status" value="4"/>
</dbReference>
<dbReference type="PANTHER" id="PTHR48051">
    <property type="match status" value="1"/>
</dbReference>
<accession>A0ABQ4T1Z5</accession>
<sequence>MTNPTLDALRRGDLAGARALRLPGLSAFPDAIFGLADTLEVLDLGGGTLTRLPDDLGRLHRLRVLFGSGNCFERLPASLGGCAALTQVGFRGVGLREVPAESLPPNLRWLTLTDNRIETLPRALGERPRLRKLMLAGNRLRDLPESLADAGELELLRLSANRFERLPAFLGAMPAVAWLAWAGNPAEDGAPLPEPEPVAWADLALGERLGEGASGHVHAALWRGRPVALKLFKGVMTSDGLPDREMAACLAAGAHPGLVGGLGRLIGHPEGTQGLAMPLLPAGWQALAGPPSLETCSRDVYAPGLTFAPEVVLALARTASGAAEHLHGRGISHGDLYAHNLLWDGETGAAALSDFGAASRLPAGRTGAALARIDVRAFGLLLDELIERCRGTPGWLDAARELATACTGAPAARPSMAEAHAAVRALAEG</sequence>
<dbReference type="Gene3D" id="3.30.200.20">
    <property type="entry name" value="Phosphorylase Kinase, domain 1"/>
    <property type="match status" value="1"/>
</dbReference>
<dbReference type="InterPro" id="IPR000719">
    <property type="entry name" value="Prot_kinase_dom"/>
</dbReference>
<evidence type="ECO:0000256" key="1">
    <source>
        <dbReference type="ARBA" id="ARBA00022614"/>
    </source>
</evidence>
<dbReference type="SMART" id="SM00220">
    <property type="entry name" value="S_TKc"/>
    <property type="match status" value="1"/>
</dbReference>
<keyword evidence="6" id="KW-1185">Reference proteome</keyword>
<keyword evidence="3" id="KW-0547">Nucleotide-binding</keyword>
<dbReference type="RefSeq" id="WP_238277487.1">
    <property type="nucleotide sequence ID" value="NZ_BPQR01000059.1"/>
</dbReference>
<dbReference type="Proteomes" id="UP001055102">
    <property type="component" value="Unassembled WGS sequence"/>
</dbReference>
<organism evidence="5 6">
    <name type="scientific">Methylobacterium jeotgali</name>
    <dbReference type="NCBI Taxonomy" id="381630"/>
    <lineage>
        <taxon>Bacteria</taxon>
        <taxon>Pseudomonadati</taxon>
        <taxon>Pseudomonadota</taxon>
        <taxon>Alphaproteobacteria</taxon>
        <taxon>Hyphomicrobiales</taxon>
        <taxon>Methylobacteriaceae</taxon>
        <taxon>Methylobacterium</taxon>
    </lineage>
</organism>
<dbReference type="InterPro" id="IPR032675">
    <property type="entry name" value="LRR_dom_sf"/>
</dbReference>
<dbReference type="Gene3D" id="3.80.10.10">
    <property type="entry name" value="Ribonuclease Inhibitor"/>
    <property type="match status" value="1"/>
</dbReference>
<dbReference type="PROSITE" id="PS50011">
    <property type="entry name" value="PROTEIN_KINASE_DOM"/>
    <property type="match status" value="1"/>
</dbReference>
<keyword evidence="1" id="KW-0433">Leucine-rich repeat</keyword>
<dbReference type="InterPro" id="IPR017441">
    <property type="entry name" value="Protein_kinase_ATP_BS"/>
</dbReference>
<evidence type="ECO:0000313" key="5">
    <source>
        <dbReference type="EMBL" id="GJE08034.1"/>
    </source>
</evidence>
<dbReference type="InterPro" id="IPR003591">
    <property type="entry name" value="Leu-rich_rpt_typical-subtyp"/>
</dbReference>
<dbReference type="PROSITE" id="PS00107">
    <property type="entry name" value="PROTEIN_KINASE_ATP"/>
    <property type="match status" value="1"/>
</dbReference>
<dbReference type="InterPro" id="IPR050216">
    <property type="entry name" value="LRR_domain-containing"/>
</dbReference>
<gene>
    <name evidence="5" type="ORF">AOPFMNJM_3367</name>
</gene>
<evidence type="ECO:0000259" key="4">
    <source>
        <dbReference type="PROSITE" id="PS50011"/>
    </source>
</evidence>
<comment type="caution">
    <text evidence="5">The sequence shown here is derived from an EMBL/GenBank/DDBJ whole genome shotgun (WGS) entry which is preliminary data.</text>
</comment>
<proteinExistence type="predicted"/>
<dbReference type="InterPro" id="IPR011009">
    <property type="entry name" value="Kinase-like_dom_sf"/>
</dbReference>
<keyword evidence="2" id="KW-0677">Repeat</keyword>
<name>A0ABQ4T1Z5_9HYPH</name>
<dbReference type="SMART" id="SM00364">
    <property type="entry name" value="LRR_BAC"/>
    <property type="match status" value="3"/>
</dbReference>
<feature type="binding site" evidence="3">
    <location>
        <position position="230"/>
    </location>
    <ligand>
        <name>ATP</name>
        <dbReference type="ChEBI" id="CHEBI:30616"/>
    </ligand>
</feature>
<reference evidence="5" key="1">
    <citation type="journal article" date="2021" name="Front. Microbiol.">
        <title>Comprehensive Comparative Genomics and Phenotyping of Methylobacterium Species.</title>
        <authorList>
            <person name="Alessa O."/>
            <person name="Ogura Y."/>
            <person name="Fujitani Y."/>
            <person name="Takami H."/>
            <person name="Hayashi T."/>
            <person name="Sahin N."/>
            <person name="Tani A."/>
        </authorList>
    </citation>
    <scope>NUCLEOTIDE SEQUENCE</scope>
    <source>
        <strain evidence="5">LMG 23639</strain>
    </source>
</reference>
<evidence type="ECO:0000256" key="3">
    <source>
        <dbReference type="PROSITE-ProRule" id="PRU10141"/>
    </source>
</evidence>
<dbReference type="InterPro" id="IPR001611">
    <property type="entry name" value="Leu-rich_rpt"/>
</dbReference>
<dbReference type="Gene3D" id="1.10.510.10">
    <property type="entry name" value="Transferase(Phosphotransferase) domain 1"/>
    <property type="match status" value="1"/>
</dbReference>
<protein>
    <recommendedName>
        <fullName evidence="4">Protein kinase domain-containing protein</fullName>
    </recommendedName>
</protein>